<proteinExistence type="predicted"/>
<protein>
    <submittedName>
        <fullName evidence="1">Minor tail protein Z (GPZ)</fullName>
    </submittedName>
</protein>
<evidence type="ECO:0000313" key="1">
    <source>
        <dbReference type="EMBL" id="TCP06577.1"/>
    </source>
</evidence>
<evidence type="ECO:0000313" key="2">
    <source>
        <dbReference type="Proteomes" id="UP000294772"/>
    </source>
</evidence>
<dbReference type="InterPro" id="IPR010633">
    <property type="entry name" value="Phage_lambda_GpZ"/>
</dbReference>
<sequence length="191" mass="21343">MQMSINTTFPQVMGQLSGLKGQLADKVLARAVNRTIDLAKTAMNREIRSTFNVKAAYVRDRLYVRKATHKAGRVAIEAELTASGRYRGRRSANVIAFGARQVGKGVSVLIKRGSKRKVIRGAFIGNKGRTVFHRVGRARLPIKPVQTIDIPQMFNTRKVNAAVVRVIHQRFPEVFRREAAFAIERFNRGGA</sequence>
<accession>A0AA46DCW2</accession>
<gene>
    <name evidence="1" type="ORF">EV676_10660</name>
</gene>
<comment type="caution">
    <text evidence="1">The sequence shown here is derived from an EMBL/GenBank/DDBJ whole genome shotgun (WGS) entry which is preliminary data.</text>
</comment>
<dbReference type="Proteomes" id="UP000294772">
    <property type="component" value="Unassembled WGS sequence"/>
</dbReference>
<dbReference type="RefSeq" id="WP_165908690.1">
    <property type="nucleotide sequence ID" value="NZ_CP110416.1"/>
</dbReference>
<dbReference type="AlphaFoldDB" id="A0AA46DCW2"/>
<reference evidence="1 2" key="1">
    <citation type="submission" date="2019-03" db="EMBL/GenBank/DDBJ databases">
        <title>Genomic Encyclopedia of Type Strains, Phase IV (KMG-IV): sequencing the most valuable type-strain genomes for metagenomic binning, comparative biology and taxonomic classification.</title>
        <authorList>
            <person name="Goeker M."/>
        </authorList>
    </citation>
    <scope>NUCLEOTIDE SEQUENCE [LARGE SCALE GENOMIC DNA]</scope>
    <source>
        <strain evidence="1 2">DSM 15264</strain>
    </source>
</reference>
<dbReference type="EMBL" id="SLXF01000006">
    <property type="protein sequence ID" value="TCP06577.1"/>
    <property type="molecule type" value="Genomic_DNA"/>
</dbReference>
<name>A0AA46DCW2_9BURK</name>
<organism evidence="1 2">
    <name type="scientific">Caldimonas thermodepolymerans</name>
    <dbReference type="NCBI Taxonomy" id="215580"/>
    <lineage>
        <taxon>Bacteria</taxon>
        <taxon>Pseudomonadati</taxon>
        <taxon>Pseudomonadota</taxon>
        <taxon>Betaproteobacteria</taxon>
        <taxon>Burkholderiales</taxon>
        <taxon>Sphaerotilaceae</taxon>
        <taxon>Caldimonas</taxon>
    </lineage>
</organism>
<dbReference type="Pfam" id="PF06763">
    <property type="entry name" value="Minor_tail_Z"/>
    <property type="match status" value="1"/>
</dbReference>